<protein>
    <recommendedName>
        <fullName evidence="4">DUF1189 domain-containing protein</fullName>
    </recommendedName>
</protein>
<feature type="transmembrane region" description="Helical" evidence="1">
    <location>
        <begin position="194"/>
        <end position="211"/>
    </location>
</feature>
<accession>A0A6V7RFQ5</accession>
<dbReference type="AlphaFoldDB" id="A0A6V7RFQ5"/>
<dbReference type="InterPro" id="IPR009574">
    <property type="entry name" value="DUF1189"/>
</dbReference>
<evidence type="ECO:0000313" key="2">
    <source>
        <dbReference type="EMBL" id="CAD2076020.1"/>
    </source>
</evidence>
<evidence type="ECO:0000256" key="1">
    <source>
        <dbReference type="SAM" id="Phobius"/>
    </source>
</evidence>
<keyword evidence="1" id="KW-0472">Membrane</keyword>
<organism evidence="2 3">
    <name type="scientific">Phocicoccus pinnipedialis</name>
    <dbReference type="NCBI Taxonomy" id="110845"/>
    <lineage>
        <taxon>Bacteria</taxon>
        <taxon>Bacillati</taxon>
        <taxon>Bacillota</taxon>
        <taxon>Bacilli</taxon>
        <taxon>Bacillales</taxon>
        <taxon>Salinicoccaceae</taxon>
        <taxon>Phocicoccus</taxon>
    </lineage>
</organism>
<keyword evidence="1" id="KW-1133">Transmembrane helix</keyword>
<dbReference type="Proteomes" id="UP000588186">
    <property type="component" value="Unassembled WGS sequence"/>
</dbReference>
<feature type="transmembrane region" description="Helical" evidence="1">
    <location>
        <begin position="27"/>
        <end position="44"/>
    </location>
</feature>
<dbReference type="RefSeq" id="WP_186077668.1">
    <property type="nucleotide sequence ID" value="NZ_CAJEWB010000010.1"/>
</dbReference>
<comment type="caution">
    <text evidence="2">The sequence shown here is derived from an EMBL/GenBank/DDBJ whole genome shotgun (WGS) entry which is preliminary data.</text>
</comment>
<keyword evidence="3" id="KW-1185">Reference proteome</keyword>
<proteinExistence type="predicted"/>
<reference evidence="2 3" key="1">
    <citation type="submission" date="2020-07" db="EMBL/GenBank/DDBJ databases">
        <authorList>
            <person name="Criscuolo A."/>
        </authorList>
    </citation>
    <scope>NUCLEOTIDE SEQUENCE [LARGE SCALE GENOMIC DNA]</scope>
    <source>
        <strain evidence="2">CIP107946</strain>
    </source>
</reference>
<evidence type="ECO:0008006" key="4">
    <source>
        <dbReference type="Google" id="ProtNLM"/>
    </source>
</evidence>
<dbReference type="Pfam" id="PF06691">
    <property type="entry name" value="DUF1189"/>
    <property type="match status" value="1"/>
</dbReference>
<dbReference type="EMBL" id="CAJEWB010000010">
    <property type="protein sequence ID" value="CAD2076020.1"/>
    <property type="molecule type" value="Genomic_DNA"/>
</dbReference>
<feature type="transmembrane region" description="Helical" evidence="1">
    <location>
        <begin position="217"/>
        <end position="236"/>
    </location>
</feature>
<name>A0A6V7RFQ5_9BACL</name>
<sequence>MKYFEYLKRLITFKKYPLFRTIPFKQVLLNILIIGMILSIPSITHQQSTRSAMHKLSQVEEQIPTFEIKDNTYYGDDKIIDSGNIKIKFTNSNEVDTSTEISFLKNGIYISGFEDQLIPYSNFGEIQSNEDLIAYANQQSQDKLFFMIVFISIQVFVLASFAFIILLVLSFILDFISKQLNRKSDYMNWLKLESFAFVFASILQLLILLILRETTFSIYLVTIPFLIYYYSKLPVLKRKIG</sequence>
<feature type="transmembrane region" description="Helical" evidence="1">
    <location>
        <begin position="144"/>
        <end position="173"/>
    </location>
</feature>
<gene>
    <name evidence="2" type="ORF">JEOPIN946_01151</name>
</gene>
<keyword evidence="1" id="KW-0812">Transmembrane</keyword>
<evidence type="ECO:0000313" key="3">
    <source>
        <dbReference type="Proteomes" id="UP000588186"/>
    </source>
</evidence>